<keyword evidence="7" id="KW-1185">Reference proteome</keyword>
<protein>
    <submittedName>
        <fullName evidence="6">Zinc and cadmium transporter</fullName>
    </submittedName>
</protein>
<dbReference type="AlphaFoldDB" id="A0A1I6MXR9"/>
<name>A0A1I6MXR9_9BACT</name>
<dbReference type="InterPro" id="IPR003689">
    <property type="entry name" value="ZIP"/>
</dbReference>
<keyword evidence="4 5" id="KW-0472">Membrane</keyword>
<feature type="transmembrane region" description="Helical" evidence="5">
    <location>
        <begin position="24"/>
        <end position="43"/>
    </location>
</feature>
<sequence length="248" mass="26170">MQLAATAAAWLLRAREEALRRQLPYIVALAVGVLLATALLHLLPEAIEQLGNHALTWLLTGAAMIALFAAERLFFVISGTGAEPEIGEPCAEHHHQHTPQGARPGSLILASMLHSFVDGAAVAVAFLASPRIGWLTALAISLHEIPHRMGDFALLVHLKVPLPRALRLTLYAGLPSFLGVAAVLLAGAHSVATIAWLLPISAGSFLYIATVNLLPELEREKRLSRVLLQIACLCVGAGLVMAVGGLGG</sequence>
<dbReference type="PANTHER" id="PTHR16950">
    <property type="entry name" value="ZINC TRANSPORTER SLC39A7 HISTIDINE-RICH MEMBRANE PROTEIN KE4"/>
    <property type="match status" value="1"/>
</dbReference>
<feature type="transmembrane region" description="Helical" evidence="5">
    <location>
        <begin position="55"/>
        <end position="75"/>
    </location>
</feature>
<organism evidence="6 7">
    <name type="scientific">Granulicella pectinivorans</name>
    <dbReference type="NCBI Taxonomy" id="474950"/>
    <lineage>
        <taxon>Bacteria</taxon>
        <taxon>Pseudomonadati</taxon>
        <taxon>Acidobacteriota</taxon>
        <taxon>Terriglobia</taxon>
        <taxon>Terriglobales</taxon>
        <taxon>Acidobacteriaceae</taxon>
        <taxon>Granulicella</taxon>
    </lineage>
</organism>
<keyword evidence="3 5" id="KW-1133">Transmembrane helix</keyword>
<proteinExistence type="predicted"/>
<gene>
    <name evidence="6" type="ORF">SAMN05421771_3666</name>
</gene>
<evidence type="ECO:0000313" key="7">
    <source>
        <dbReference type="Proteomes" id="UP000199024"/>
    </source>
</evidence>
<evidence type="ECO:0000256" key="1">
    <source>
        <dbReference type="ARBA" id="ARBA00004141"/>
    </source>
</evidence>
<reference evidence="6 7" key="1">
    <citation type="submission" date="2016-10" db="EMBL/GenBank/DDBJ databases">
        <authorList>
            <person name="de Groot N.N."/>
        </authorList>
    </citation>
    <scope>NUCLEOTIDE SEQUENCE [LARGE SCALE GENOMIC DNA]</scope>
    <source>
        <strain evidence="6 7">DSM 21001</strain>
    </source>
</reference>
<dbReference type="GO" id="GO:0005385">
    <property type="term" value="F:zinc ion transmembrane transporter activity"/>
    <property type="evidence" value="ECO:0007669"/>
    <property type="project" value="TreeGrafter"/>
</dbReference>
<feature type="transmembrane region" description="Helical" evidence="5">
    <location>
        <begin position="194"/>
        <end position="214"/>
    </location>
</feature>
<feature type="transmembrane region" description="Helical" evidence="5">
    <location>
        <begin position="168"/>
        <end position="188"/>
    </location>
</feature>
<evidence type="ECO:0000256" key="2">
    <source>
        <dbReference type="ARBA" id="ARBA00022692"/>
    </source>
</evidence>
<dbReference type="STRING" id="474950.SAMN05421771_3666"/>
<dbReference type="EMBL" id="FOZL01000002">
    <property type="protein sequence ID" value="SFS20505.1"/>
    <property type="molecule type" value="Genomic_DNA"/>
</dbReference>
<comment type="subcellular location">
    <subcellularLocation>
        <location evidence="1">Membrane</location>
        <topology evidence="1">Multi-pass membrane protein</topology>
    </subcellularLocation>
</comment>
<evidence type="ECO:0000256" key="3">
    <source>
        <dbReference type="ARBA" id="ARBA00022989"/>
    </source>
</evidence>
<dbReference type="Pfam" id="PF02535">
    <property type="entry name" value="Zip"/>
    <property type="match status" value="1"/>
</dbReference>
<evidence type="ECO:0000313" key="6">
    <source>
        <dbReference type="EMBL" id="SFS20505.1"/>
    </source>
</evidence>
<feature type="transmembrane region" description="Helical" evidence="5">
    <location>
        <begin position="226"/>
        <end position="246"/>
    </location>
</feature>
<dbReference type="PANTHER" id="PTHR16950:SF16">
    <property type="entry name" value="ZINC TRANSPORTER ZIP13"/>
    <property type="match status" value="1"/>
</dbReference>
<dbReference type="GO" id="GO:0006882">
    <property type="term" value="P:intracellular zinc ion homeostasis"/>
    <property type="evidence" value="ECO:0007669"/>
    <property type="project" value="TreeGrafter"/>
</dbReference>
<dbReference type="Proteomes" id="UP000199024">
    <property type="component" value="Unassembled WGS sequence"/>
</dbReference>
<dbReference type="GO" id="GO:0016020">
    <property type="term" value="C:membrane"/>
    <property type="evidence" value="ECO:0007669"/>
    <property type="project" value="UniProtKB-SubCell"/>
</dbReference>
<keyword evidence="2 5" id="KW-0812">Transmembrane</keyword>
<evidence type="ECO:0000256" key="4">
    <source>
        <dbReference type="ARBA" id="ARBA00023136"/>
    </source>
</evidence>
<evidence type="ECO:0000256" key="5">
    <source>
        <dbReference type="SAM" id="Phobius"/>
    </source>
</evidence>
<accession>A0A1I6MXR9</accession>